<feature type="compositionally biased region" description="Acidic residues" evidence="6">
    <location>
        <begin position="92"/>
        <end position="108"/>
    </location>
</feature>
<evidence type="ECO:0000313" key="7">
    <source>
        <dbReference type="EMBL" id="CAD7234062.1"/>
    </source>
</evidence>
<dbReference type="OrthoDB" id="166375at2759"/>
<dbReference type="Gene3D" id="3.90.70.200">
    <property type="entry name" value="Plus-3 domain"/>
    <property type="match status" value="1"/>
</dbReference>
<feature type="compositionally biased region" description="Acidic residues" evidence="6">
    <location>
        <begin position="260"/>
        <end position="270"/>
    </location>
</feature>
<keyword evidence="2" id="KW-0805">Transcription regulation</keyword>
<dbReference type="Pfam" id="PF03126">
    <property type="entry name" value="Plus-3"/>
    <property type="match status" value="1"/>
</dbReference>
<keyword evidence="3" id="KW-0804">Transcription</keyword>
<keyword evidence="4" id="KW-0539">Nucleus</keyword>
<feature type="region of interest" description="Disordered" evidence="6">
    <location>
        <begin position="163"/>
        <end position="317"/>
    </location>
</feature>
<feature type="compositionally biased region" description="Low complexity" evidence="6">
    <location>
        <begin position="15"/>
        <end position="31"/>
    </location>
</feature>
<protein>
    <submittedName>
        <fullName evidence="7">Uncharacterized protein</fullName>
    </submittedName>
</protein>
<evidence type="ECO:0000256" key="3">
    <source>
        <dbReference type="ARBA" id="ARBA00023163"/>
    </source>
</evidence>
<feature type="compositionally biased region" description="Gly residues" evidence="6">
    <location>
        <begin position="60"/>
        <end position="70"/>
    </location>
</feature>
<feature type="compositionally biased region" description="Low complexity" evidence="6">
    <location>
        <begin position="272"/>
        <end position="300"/>
    </location>
</feature>
<organism evidence="7">
    <name type="scientific">Cyprideis torosa</name>
    <dbReference type="NCBI Taxonomy" id="163714"/>
    <lineage>
        <taxon>Eukaryota</taxon>
        <taxon>Metazoa</taxon>
        <taxon>Ecdysozoa</taxon>
        <taxon>Arthropoda</taxon>
        <taxon>Crustacea</taxon>
        <taxon>Oligostraca</taxon>
        <taxon>Ostracoda</taxon>
        <taxon>Podocopa</taxon>
        <taxon>Podocopida</taxon>
        <taxon>Cytherocopina</taxon>
        <taxon>Cytheroidea</taxon>
        <taxon>Cytherideidae</taxon>
        <taxon>Cyprideis</taxon>
    </lineage>
</organism>
<dbReference type="InterPro" id="IPR004343">
    <property type="entry name" value="Plus-3_dom"/>
</dbReference>
<reference evidence="7" key="1">
    <citation type="submission" date="2020-11" db="EMBL/GenBank/DDBJ databases">
        <authorList>
            <person name="Tran Van P."/>
        </authorList>
    </citation>
    <scope>NUCLEOTIDE SEQUENCE</scope>
</reference>
<dbReference type="GO" id="GO:0003677">
    <property type="term" value="F:DNA binding"/>
    <property type="evidence" value="ECO:0007669"/>
    <property type="project" value="InterPro"/>
</dbReference>
<dbReference type="GO" id="GO:0016593">
    <property type="term" value="C:Cdc73/Paf1 complex"/>
    <property type="evidence" value="ECO:0007669"/>
    <property type="project" value="TreeGrafter"/>
</dbReference>
<dbReference type="AlphaFoldDB" id="A0A7R8ZR66"/>
<evidence type="ECO:0000256" key="4">
    <source>
        <dbReference type="ARBA" id="ARBA00023242"/>
    </source>
</evidence>
<keyword evidence="5" id="KW-0175">Coiled coil</keyword>
<feature type="region of interest" description="Disordered" evidence="6">
    <location>
        <begin position="591"/>
        <end position="612"/>
    </location>
</feature>
<dbReference type="PROSITE" id="PS51360">
    <property type="entry name" value="PLUS3"/>
    <property type="match status" value="1"/>
</dbReference>
<gene>
    <name evidence="7" type="ORF">CTOB1V02_LOCUS11880</name>
</gene>
<feature type="compositionally biased region" description="Basic residues" evidence="6">
    <location>
        <begin position="38"/>
        <end position="50"/>
    </location>
</feature>
<dbReference type="SMART" id="SM00719">
    <property type="entry name" value="Plus3"/>
    <property type="match status" value="1"/>
</dbReference>
<name>A0A7R8ZR66_9CRUS</name>
<feature type="compositionally biased region" description="Basic and acidic residues" evidence="6">
    <location>
        <begin position="213"/>
        <end position="255"/>
    </location>
</feature>
<feature type="region of interest" description="Disordered" evidence="6">
    <location>
        <begin position="1"/>
        <end position="127"/>
    </location>
</feature>
<feature type="compositionally biased region" description="Basic and acidic residues" evidence="6">
    <location>
        <begin position="596"/>
        <end position="608"/>
    </location>
</feature>
<evidence type="ECO:0000256" key="6">
    <source>
        <dbReference type="SAM" id="MobiDB-lite"/>
    </source>
</evidence>
<accession>A0A7R8ZR66</accession>
<evidence type="ECO:0000256" key="2">
    <source>
        <dbReference type="ARBA" id="ARBA00023015"/>
    </source>
</evidence>
<dbReference type="EMBL" id="OB667655">
    <property type="protein sequence ID" value="CAD7234062.1"/>
    <property type="molecule type" value="Genomic_DNA"/>
</dbReference>
<dbReference type="SUPFAM" id="SSF159042">
    <property type="entry name" value="Plus3-like"/>
    <property type="match status" value="1"/>
</dbReference>
<proteinExistence type="predicted"/>
<dbReference type="InterPro" id="IPR036128">
    <property type="entry name" value="Plus3-like_sf"/>
</dbReference>
<evidence type="ECO:0000256" key="1">
    <source>
        <dbReference type="ARBA" id="ARBA00004123"/>
    </source>
</evidence>
<feature type="coiled-coil region" evidence="5">
    <location>
        <begin position="487"/>
        <end position="545"/>
    </location>
</feature>
<feature type="compositionally biased region" description="Basic and acidic residues" evidence="6">
    <location>
        <begin position="301"/>
        <end position="312"/>
    </location>
</feature>
<feature type="compositionally biased region" description="Basic and acidic residues" evidence="6">
    <location>
        <begin position="163"/>
        <end position="206"/>
    </location>
</feature>
<sequence length="673" mass="74792">MARRGPGAKSKAILSSSESDSESGSAVGSDGEVAKQVPSKKKTVSQRRAKAVSSSSSGSGSSGSDGEGGGGPPPAKRRATAGAGRKGGAGGDLEEGEVSEGDSDESSDEAWLKQFDDGFDDDLMGDEADRQRLAQMTDKERETEIFKRIERRDALKARFEIEKKLRLSRKKSGEGDGGERRGSVEDAKVRSKDRKFKLEEKTKDSKGIAFSELKAKREEKVRKEKESAQKKEEEEKKEKERKQEEEKEKVKEKGPNDIFTTEDSDGEESDASARSRASSSSSKSSRSRSSSSSSSASSRRSSVDSEQKRKESQIGAKEQLTMMKLSRFKCERWCHLPFFKKLATGCFVRVGIGNNPQGEPVYRVCEVLDVLETAKTYRLGKTYTNLGLKLRHGNSTRVFRLEFISDQPFSDTEFNKWREAVMTSGLVLPTVLEAEGKKKELDEAMRYRLKDNDIEHIISKKEQFRKTPFNYAMKKTRLLKEKEIANLSGDSEKAAKLQEELNELEEQAEMLDKKRTATLNSIAYINERNRKRNVLESEKAIMEEARSQAGMKVDDPFTRRSTKPSMIMTVKNKMAADAAQAAADTPLDINMAAPKDTSKPPPPKEKRATSTTATVPIHDLFDAHNFEVDINLDVPISLPSPIIVAPQMGGNALKTGPKRSLNLDDYKKRRGLI</sequence>
<dbReference type="GO" id="GO:1990269">
    <property type="term" value="F:RNA polymerase II C-terminal domain phosphoserine binding"/>
    <property type="evidence" value="ECO:0007669"/>
    <property type="project" value="TreeGrafter"/>
</dbReference>
<feature type="compositionally biased region" description="Acidic residues" evidence="6">
    <location>
        <begin position="117"/>
        <end position="126"/>
    </location>
</feature>
<dbReference type="PANTHER" id="PTHR13115:SF8">
    <property type="entry name" value="RNA POLYMERASE-ASSOCIATED PROTEIN RTF1 HOMOLOG"/>
    <property type="match status" value="1"/>
</dbReference>
<evidence type="ECO:0000256" key="5">
    <source>
        <dbReference type="SAM" id="Coils"/>
    </source>
</evidence>
<comment type="subcellular location">
    <subcellularLocation>
        <location evidence="1">Nucleus</location>
    </subcellularLocation>
</comment>
<dbReference type="PANTHER" id="PTHR13115">
    <property type="entry name" value="RNA POLYMERASE-ASSOCIATED PROTEIN RTF1 HOMOLOG"/>
    <property type="match status" value="1"/>
</dbReference>